<evidence type="ECO:0000259" key="4">
    <source>
        <dbReference type="Pfam" id="PF00884"/>
    </source>
</evidence>
<dbReference type="AlphaFoldDB" id="A0A414PMZ4"/>
<dbReference type="RefSeq" id="WP_005886444.1">
    <property type="nucleotide sequence ID" value="NZ_JADYUG010000044.1"/>
</dbReference>
<dbReference type="InterPro" id="IPR024607">
    <property type="entry name" value="Sulfatase_CS"/>
</dbReference>
<dbReference type="InterPro" id="IPR000917">
    <property type="entry name" value="Sulfatase_N"/>
</dbReference>
<dbReference type="PANTHER" id="PTHR45953">
    <property type="entry name" value="IDURONATE 2-SULFATASE"/>
    <property type="match status" value="1"/>
</dbReference>
<dbReference type="GO" id="GO:0046872">
    <property type="term" value="F:metal ion binding"/>
    <property type="evidence" value="ECO:0007669"/>
    <property type="project" value="UniProtKB-KW"/>
</dbReference>
<dbReference type="PANTHER" id="PTHR45953:SF1">
    <property type="entry name" value="IDURONATE 2-SULFATASE"/>
    <property type="match status" value="1"/>
</dbReference>
<accession>A0A414PMZ4</accession>
<keyword evidence="3" id="KW-0378">Hydrolase</keyword>
<organism evidence="5 6">
    <name type="scientific">Fusobacterium mortiferum</name>
    <dbReference type="NCBI Taxonomy" id="850"/>
    <lineage>
        <taxon>Bacteria</taxon>
        <taxon>Fusobacteriati</taxon>
        <taxon>Fusobacteriota</taxon>
        <taxon>Fusobacteriia</taxon>
        <taxon>Fusobacteriales</taxon>
        <taxon>Fusobacteriaceae</taxon>
        <taxon>Fusobacterium</taxon>
    </lineage>
</organism>
<proteinExistence type="inferred from homology"/>
<evidence type="ECO:0000256" key="1">
    <source>
        <dbReference type="ARBA" id="ARBA00008779"/>
    </source>
</evidence>
<evidence type="ECO:0000313" key="5">
    <source>
        <dbReference type="EMBL" id="RHF69990.1"/>
    </source>
</evidence>
<dbReference type="Gene3D" id="3.40.720.10">
    <property type="entry name" value="Alkaline Phosphatase, subunit A"/>
    <property type="match status" value="1"/>
</dbReference>
<protein>
    <submittedName>
        <fullName evidence="5">DUF4976 domain-containing protein</fullName>
    </submittedName>
</protein>
<evidence type="ECO:0000256" key="2">
    <source>
        <dbReference type="ARBA" id="ARBA00022723"/>
    </source>
</evidence>
<dbReference type="Proteomes" id="UP000284676">
    <property type="component" value="Unassembled WGS sequence"/>
</dbReference>
<dbReference type="EMBL" id="QRHL01000033">
    <property type="protein sequence ID" value="RHF69990.1"/>
    <property type="molecule type" value="Genomic_DNA"/>
</dbReference>
<dbReference type="PROSITE" id="PS00523">
    <property type="entry name" value="SULFATASE_1"/>
    <property type="match status" value="1"/>
</dbReference>
<comment type="caution">
    <text evidence="5">The sequence shown here is derived from an EMBL/GenBank/DDBJ whole genome shotgun (WGS) entry which is preliminary data.</text>
</comment>
<dbReference type="Pfam" id="PF00884">
    <property type="entry name" value="Sulfatase"/>
    <property type="match status" value="1"/>
</dbReference>
<dbReference type="InterPro" id="IPR017850">
    <property type="entry name" value="Alkaline_phosphatase_core_sf"/>
</dbReference>
<dbReference type="GO" id="GO:0008484">
    <property type="term" value="F:sulfuric ester hydrolase activity"/>
    <property type="evidence" value="ECO:0007669"/>
    <property type="project" value="TreeGrafter"/>
</dbReference>
<keyword evidence="2" id="KW-0479">Metal-binding</keyword>
<evidence type="ECO:0000256" key="3">
    <source>
        <dbReference type="ARBA" id="ARBA00022801"/>
    </source>
</evidence>
<name>A0A414PMZ4_FUSMR</name>
<dbReference type="GeneID" id="62764508"/>
<feature type="domain" description="Sulfatase N-terminal" evidence="4">
    <location>
        <begin position="5"/>
        <end position="363"/>
    </location>
</feature>
<sequence length="473" mass="55152">MNKKPNIVLITTDQMRADAIGYINSKVITPNLDMMAKEGVVFTNSFCSSPVCTPSRAGIFTGRYPMNTGAWNIGTCLDENEITLADWLKGEGYYNIGVGKMHFRPQLKDFDNNYEDVEVRDRVRERDKTYYGFDETYITEDDKQGKYLDFLDENGYHLEVGKGNDGMNPLPEEFNQTYWIGMKSCEAIRKYDFNKPLFMMTNFVDPHHPFDPAEKFARMYDGVEIDSPISKDKFCNERPEYLKRQGERGYWPGGGEQHKLSDEKVEEYTRYYYAMITFIDQEIGKIRKELEKKGELDNTIIIFTSDHGEYMGDYGLLQKGPFMYDNLIKVPLLFWGKGVEKSVTSDEIVENIDIVPTILELIGKEVPYGIQGESLKNILQKIDKERVKKSAIVTYDARDRGIMVKSYRDKRYKLNLFMNEEYGEMYDLEVDPQETTNLFFKEEYLQLKNELLLKACYRMMECSDPLSKRTANW</sequence>
<dbReference type="GO" id="GO:0005737">
    <property type="term" value="C:cytoplasm"/>
    <property type="evidence" value="ECO:0007669"/>
    <property type="project" value="TreeGrafter"/>
</dbReference>
<dbReference type="SUPFAM" id="SSF53649">
    <property type="entry name" value="Alkaline phosphatase-like"/>
    <property type="match status" value="1"/>
</dbReference>
<reference evidence="5 6" key="1">
    <citation type="submission" date="2018-08" db="EMBL/GenBank/DDBJ databases">
        <title>A genome reference for cultivated species of the human gut microbiota.</title>
        <authorList>
            <person name="Zou Y."/>
            <person name="Xue W."/>
            <person name="Luo G."/>
        </authorList>
    </citation>
    <scope>NUCLEOTIDE SEQUENCE [LARGE SCALE GENOMIC DNA]</scope>
    <source>
        <strain evidence="5 6">AM25-1</strain>
    </source>
</reference>
<comment type="similarity">
    <text evidence="1">Belongs to the sulfatase family.</text>
</comment>
<gene>
    <name evidence="5" type="ORF">DW663_11725</name>
</gene>
<evidence type="ECO:0000313" key="6">
    <source>
        <dbReference type="Proteomes" id="UP000284676"/>
    </source>
</evidence>